<dbReference type="InterPro" id="IPR052698">
    <property type="entry name" value="MoCofactor_Util/Proc"/>
</dbReference>
<evidence type="ECO:0000313" key="4">
    <source>
        <dbReference type="Proteomes" id="UP000198281"/>
    </source>
</evidence>
<accession>A0A239H0T7</accession>
<protein>
    <submittedName>
        <fullName evidence="3">Xanthine dehydrogenase accessory factor</fullName>
    </submittedName>
</protein>
<dbReference type="OrthoDB" id="9815497at2"/>
<dbReference type="Proteomes" id="UP000198281">
    <property type="component" value="Unassembled WGS sequence"/>
</dbReference>
<dbReference type="Gene3D" id="3.40.50.720">
    <property type="entry name" value="NAD(P)-binding Rossmann-like Domain"/>
    <property type="match status" value="1"/>
</dbReference>
<dbReference type="EMBL" id="FZOS01000014">
    <property type="protein sequence ID" value="SNS74413.1"/>
    <property type="molecule type" value="Genomic_DNA"/>
</dbReference>
<keyword evidence="4" id="KW-1185">Reference proteome</keyword>
<proteinExistence type="predicted"/>
<dbReference type="InterPro" id="IPR027051">
    <property type="entry name" value="XdhC_Rossmann_dom"/>
</dbReference>
<feature type="domain" description="XdhC- CoxI" evidence="1">
    <location>
        <begin position="18"/>
        <end position="85"/>
    </location>
</feature>
<feature type="domain" description="XdhC Rossmann" evidence="2">
    <location>
        <begin position="163"/>
        <end position="303"/>
    </location>
</feature>
<dbReference type="RefSeq" id="WP_089220094.1">
    <property type="nucleotide sequence ID" value="NZ_FZOS01000014.1"/>
</dbReference>
<evidence type="ECO:0000259" key="2">
    <source>
        <dbReference type="Pfam" id="PF13478"/>
    </source>
</evidence>
<reference evidence="4" key="1">
    <citation type="submission" date="2017-06" db="EMBL/GenBank/DDBJ databases">
        <authorList>
            <person name="Varghese N."/>
            <person name="Submissions S."/>
        </authorList>
    </citation>
    <scope>NUCLEOTIDE SEQUENCE [LARGE SCALE GENOMIC DNA]</scope>
    <source>
        <strain evidence="4">LNB2</strain>
    </source>
</reference>
<dbReference type="AlphaFoldDB" id="A0A239H0T7"/>
<dbReference type="PANTHER" id="PTHR30388">
    <property type="entry name" value="ALDEHYDE OXIDOREDUCTASE MOLYBDENUM COFACTOR ASSEMBLY PROTEIN"/>
    <property type="match status" value="1"/>
</dbReference>
<evidence type="ECO:0000259" key="1">
    <source>
        <dbReference type="Pfam" id="PF02625"/>
    </source>
</evidence>
<sequence length="312" mass="32644">MAGTGDDLDMLLATAQGWLDAGHRVALATVIDTWGSAPRRKGAHAIIRDDGHFAGSVSGGCVEGDVIATAQQVIERGEARRLDYGVADETAWAVGLACGGRISILVQPIDEAYFPPALLADIRRARAAGASLEVATDLASGRSMVGAGDDGAFAAIYAPPLRMMIVGAVHIARALVPMARMIGYAPMIVDPRGSFATSFDGQDVVVDERWPDEALAEWRPDASTAIVTLTHDPKLDDPALAAALRSPAFYIAALGSRRTHGARLERLRAQGFGTDDLARIAGPAGLAIGAANPPEIALSILAQATERLRARP</sequence>
<dbReference type="Pfam" id="PF13478">
    <property type="entry name" value="XdhC_C"/>
    <property type="match status" value="1"/>
</dbReference>
<gene>
    <name evidence="3" type="ORF">SAMN06295912_11457</name>
</gene>
<dbReference type="PANTHER" id="PTHR30388:SF4">
    <property type="entry name" value="MOLYBDENUM COFACTOR INSERTION CHAPERONE PAOD"/>
    <property type="match status" value="1"/>
</dbReference>
<evidence type="ECO:0000313" key="3">
    <source>
        <dbReference type="EMBL" id="SNS74413.1"/>
    </source>
</evidence>
<dbReference type="InterPro" id="IPR003777">
    <property type="entry name" value="XdhC_CoxI"/>
</dbReference>
<name>A0A239H0T7_9SPHN</name>
<organism evidence="3 4">
    <name type="scientific">Edaphosphingomonas laterariae</name>
    <dbReference type="NCBI Taxonomy" id="861865"/>
    <lineage>
        <taxon>Bacteria</taxon>
        <taxon>Pseudomonadati</taxon>
        <taxon>Pseudomonadota</taxon>
        <taxon>Alphaproteobacteria</taxon>
        <taxon>Sphingomonadales</taxon>
        <taxon>Rhizorhabdaceae</taxon>
        <taxon>Edaphosphingomonas</taxon>
    </lineage>
</organism>
<dbReference type="Pfam" id="PF02625">
    <property type="entry name" value="XdhC_CoxI"/>
    <property type="match status" value="1"/>
</dbReference>